<dbReference type="PANTHER" id="PTHR30024:SF46">
    <property type="entry name" value="ABC TRANSPORTER, SUBSTRATE-BINDING LIPOPROTEIN"/>
    <property type="match status" value="1"/>
</dbReference>
<name>A0A9D2VKQ0_9ACTN</name>
<protein>
    <submittedName>
        <fullName evidence="4">ABC transporter substrate-binding protein</fullName>
    </submittedName>
</protein>
<dbReference type="Gene3D" id="3.40.190.10">
    <property type="entry name" value="Periplasmic binding protein-like II"/>
    <property type="match status" value="2"/>
</dbReference>
<feature type="domain" description="SsuA/THI5-like" evidence="3">
    <location>
        <begin position="159"/>
        <end position="309"/>
    </location>
</feature>
<feature type="compositionally biased region" description="Gly residues" evidence="1">
    <location>
        <begin position="44"/>
        <end position="53"/>
    </location>
</feature>
<reference evidence="4" key="2">
    <citation type="submission" date="2021-09" db="EMBL/GenBank/DDBJ databases">
        <authorList>
            <person name="Gilroy R."/>
        </authorList>
    </citation>
    <scope>NUCLEOTIDE SEQUENCE</scope>
    <source>
        <strain evidence="4">USAMLcec12-2067</strain>
    </source>
</reference>
<keyword evidence="2" id="KW-0732">Signal</keyword>
<dbReference type="PANTHER" id="PTHR30024">
    <property type="entry name" value="ALIPHATIC SULFONATES-BINDING PROTEIN-RELATED"/>
    <property type="match status" value="1"/>
</dbReference>
<proteinExistence type="predicted"/>
<evidence type="ECO:0000313" key="5">
    <source>
        <dbReference type="Proteomes" id="UP000789325"/>
    </source>
</evidence>
<dbReference type="PROSITE" id="PS51257">
    <property type="entry name" value="PROKAR_LIPOPROTEIN"/>
    <property type="match status" value="1"/>
</dbReference>
<dbReference type="InterPro" id="IPR015168">
    <property type="entry name" value="SsuA/THI5"/>
</dbReference>
<dbReference type="Pfam" id="PF09084">
    <property type="entry name" value="NMT1"/>
    <property type="match status" value="1"/>
</dbReference>
<gene>
    <name evidence="4" type="ORF">K8V16_08110</name>
</gene>
<evidence type="ECO:0000256" key="2">
    <source>
        <dbReference type="SAM" id="SignalP"/>
    </source>
</evidence>
<sequence>METMQGKRVALTRRSFLGVAACAAATAALGGLAGCSSGEGAAGGGASGGGAASGEGAPALTAQPEERDLKGSPDACDVRVGLIMGPPSMGLSQFIVAANANKTFNRFSFTVNSVDYVGLSAMFNQGDFDICTLPSNIGPILYNNDELKNDYQVVSVNNLGVLYVMTNGESVQSLADLAGRTVYSYGESGTPEYTIEALLKKLGMEDAFNLEFKSSPMEVLNMMQESPDCVAILPQPFVSLAKVLVSPLYIPVDLTVEWNAAFADTGSQAVTTTTIVNKAFLEEHEQAVVEYLNMAGQSVAWTLENMQEAAALQEELETFLNNEVALDAMPYISMVNLTGVEMRTALSGFLSELYTANPDSIGGALPGDDFYYLPPVGALDEAYLQAGLAEAVEHTSAAE</sequence>
<dbReference type="AlphaFoldDB" id="A0A9D2VKQ0"/>
<evidence type="ECO:0000313" key="4">
    <source>
        <dbReference type="EMBL" id="HJH43747.1"/>
    </source>
</evidence>
<organism evidence="4 5">
    <name type="scientific">Rubneribacter badeniensis</name>
    <dbReference type="NCBI Taxonomy" id="2070688"/>
    <lineage>
        <taxon>Bacteria</taxon>
        <taxon>Bacillati</taxon>
        <taxon>Actinomycetota</taxon>
        <taxon>Coriobacteriia</taxon>
        <taxon>Eggerthellales</taxon>
        <taxon>Eggerthellaceae</taxon>
        <taxon>Rubneribacter</taxon>
    </lineage>
</organism>
<feature type="chain" id="PRO_5039412727" evidence="2">
    <location>
        <begin position="34"/>
        <end position="399"/>
    </location>
</feature>
<feature type="region of interest" description="Disordered" evidence="1">
    <location>
        <begin position="44"/>
        <end position="72"/>
    </location>
</feature>
<feature type="signal peptide" evidence="2">
    <location>
        <begin position="1"/>
        <end position="33"/>
    </location>
</feature>
<reference evidence="4" key="1">
    <citation type="journal article" date="2021" name="PeerJ">
        <title>Extensive microbial diversity within the chicken gut microbiome revealed by metagenomics and culture.</title>
        <authorList>
            <person name="Gilroy R."/>
            <person name="Ravi A."/>
            <person name="Getino M."/>
            <person name="Pursley I."/>
            <person name="Horton D.L."/>
            <person name="Alikhan N.F."/>
            <person name="Baker D."/>
            <person name="Gharbi K."/>
            <person name="Hall N."/>
            <person name="Watson M."/>
            <person name="Adriaenssens E.M."/>
            <person name="Foster-Nyarko E."/>
            <person name="Jarju S."/>
            <person name="Secka A."/>
            <person name="Antonio M."/>
            <person name="Oren A."/>
            <person name="Chaudhuri R.R."/>
            <person name="La Ragione R."/>
            <person name="Hildebrand F."/>
            <person name="Pallen M.J."/>
        </authorList>
    </citation>
    <scope>NUCLEOTIDE SEQUENCE</scope>
    <source>
        <strain evidence="4">USAMLcec12-2067</strain>
    </source>
</reference>
<dbReference type="PROSITE" id="PS51318">
    <property type="entry name" value="TAT"/>
    <property type="match status" value="1"/>
</dbReference>
<dbReference type="Proteomes" id="UP000789325">
    <property type="component" value="Unassembled WGS sequence"/>
</dbReference>
<dbReference type="SUPFAM" id="SSF53850">
    <property type="entry name" value="Periplasmic binding protein-like II"/>
    <property type="match status" value="1"/>
</dbReference>
<comment type="caution">
    <text evidence="4">The sequence shown here is derived from an EMBL/GenBank/DDBJ whole genome shotgun (WGS) entry which is preliminary data.</text>
</comment>
<dbReference type="InterPro" id="IPR006311">
    <property type="entry name" value="TAT_signal"/>
</dbReference>
<evidence type="ECO:0000256" key="1">
    <source>
        <dbReference type="SAM" id="MobiDB-lite"/>
    </source>
</evidence>
<dbReference type="EMBL" id="DYZL01000176">
    <property type="protein sequence ID" value="HJH43747.1"/>
    <property type="molecule type" value="Genomic_DNA"/>
</dbReference>
<accession>A0A9D2VKQ0</accession>
<evidence type="ECO:0000259" key="3">
    <source>
        <dbReference type="Pfam" id="PF09084"/>
    </source>
</evidence>